<feature type="domain" description="WDR59/RTC1-like RING zinc finger" evidence="3">
    <location>
        <begin position="480"/>
        <end position="517"/>
    </location>
</feature>
<sequence length="529" mass="56711">MTKPASSYSLHGFCDASELGFAAVVYLRSSNQDGSVSVHLLMAKSKVAPLRTRPTIPKLELCGAVLLVKLLNHKAQGRRAGSMRSRNSISGGGAPRVVLYAGDALFPLSRALAMNYRINPDRPVEMCEHNAKVALEDGSSGIALSWQLAALAARTRGTELVQHLGSSEESMGWRDHPLCCQLLLALIAEYAKSADVQSAAMLACAFHVFNAPRAADTTTVVAKANGNSPYSPSPQFTEINADGWTLPMVHNNCAEAEDFYMEKLPIEQKRQDAADGCVLDEKIVHLYHCFKRVYADILHRWQLIYVRTAVMKLVTCKYEPSPPRHIGPELASECPTCRRPITAAACPSCLKLALRCAVCARGVRGLATSCALCGHAGHAKHMMTCEGTISAAACPSCLKLALRCALCGHAGHAKHMMTCNPGRRLPELLEAGAALRGVRGLATSCALCGHAGHAKHMMTWLVTIASEGTITAATCPSCLKLALRCAVCGHAGHAPHMMTWFSQYDTCPTGCGCKCLIDVSSTWKAAKFA</sequence>
<accession>A0A8S4DKE3</accession>
<dbReference type="AlphaFoldDB" id="A0A8S4DKE3"/>
<name>A0A8S4DKE3_PLUXY</name>
<dbReference type="GO" id="GO:1904263">
    <property type="term" value="P:positive regulation of TORC1 signaling"/>
    <property type="evidence" value="ECO:0007669"/>
    <property type="project" value="TreeGrafter"/>
</dbReference>
<dbReference type="InterPro" id="IPR008042">
    <property type="entry name" value="Retrotrans_Pao"/>
</dbReference>
<gene>
    <name evidence="4" type="ORF">PLXY2_LOCUS2234</name>
</gene>
<dbReference type="GO" id="GO:0035859">
    <property type="term" value="C:Seh1-associated complex"/>
    <property type="evidence" value="ECO:0007669"/>
    <property type="project" value="TreeGrafter"/>
</dbReference>
<dbReference type="Pfam" id="PF17120">
    <property type="entry name" value="zf-RING_16"/>
    <property type="match status" value="1"/>
</dbReference>
<dbReference type="GO" id="GO:0005774">
    <property type="term" value="C:vacuolar membrane"/>
    <property type="evidence" value="ECO:0007669"/>
    <property type="project" value="TreeGrafter"/>
</dbReference>
<comment type="caution">
    <text evidence="4">The sequence shown here is derived from an EMBL/GenBank/DDBJ whole genome shotgun (WGS) entry which is preliminary data.</text>
</comment>
<evidence type="ECO:0000259" key="3">
    <source>
        <dbReference type="Pfam" id="PF17120"/>
    </source>
</evidence>
<dbReference type="PANTHER" id="PTHR46170:SF1">
    <property type="entry name" value="GATOR COMPLEX PROTEIN WDR59"/>
    <property type="match status" value="1"/>
</dbReference>
<dbReference type="Proteomes" id="UP000653454">
    <property type="component" value="Unassembled WGS sequence"/>
</dbReference>
<dbReference type="EMBL" id="CAJHNJ030000005">
    <property type="protein sequence ID" value="CAG9098336.1"/>
    <property type="molecule type" value="Genomic_DNA"/>
</dbReference>
<evidence type="ECO:0000256" key="2">
    <source>
        <dbReference type="ARBA" id="ARBA00022737"/>
    </source>
</evidence>
<keyword evidence="5" id="KW-1185">Reference proteome</keyword>
<dbReference type="InterPro" id="IPR049566">
    <property type="entry name" value="WDR59_RTC1-like_RING_Znf"/>
</dbReference>
<protein>
    <submittedName>
        <fullName evidence="4">(diamondback moth) hypothetical protein</fullName>
    </submittedName>
</protein>
<dbReference type="InterPro" id="IPR049567">
    <property type="entry name" value="WDR59-like"/>
</dbReference>
<dbReference type="Pfam" id="PF05380">
    <property type="entry name" value="Peptidase_A17"/>
    <property type="match status" value="1"/>
</dbReference>
<proteinExistence type="predicted"/>
<evidence type="ECO:0000256" key="1">
    <source>
        <dbReference type="ARBA" id="ARBA00022574"/>
    </source>
</evidence>
<keyword evidence="2" id="KW-0677">Repeat</keyword>
<evidence type="ECO:0000313" key="4">
    <source>
        <dbReference type="EMBL" id="CAG9098336.1"/>
    </source>
</evidence>
<reference evidence="4" key="1">
    <citation type="submission" date="2020-11" db="EMBL/GenBank/DDBJ databases">
        <authorList>
            <person name="Whiteford S."/>
        </authorList>
    </citation>
    <scope>NUCLEOTIDE SEQUENCE</scope>
</reference>
<dbReference type="GO" id="GO:0035591">
    <property type="term" value="F:signaling adaptor activity"/>
    <property type="evidence" value="ECO:0007669"/>
    <property type="project" value="TreeGrafter"/>
</dbReference>
<dbReference type="PANTHER" id="PTHR46170">
    <property type="entry name" value="GATOR COMPLEX PROTEIN WDR59"/>
    <property type="match status" value="1"/>
</dbReference>
<dbReference type="GO" id="GO:0034198">
    <property type="term" value="P:cellular response to amino acid starvation"/>
    <property type="evidence" value="ECO:0007669"/>
    <property type="project" value="TreeGrafter"/>
</dbReference>
<keyword evidence="1" id="KW-0853">WD repeat</keyword>
<organism evidence="4 5">
    <name type="scientific">Plutella xylostella</name>
    <name type="common">Diamondback moth</name>
    <name type="synonym">Plutella maculipennis</name>
    <dbReference type="NCBI Taxonomy" id="51655"/>
    <lineage>
        <taxon>Eukaryota</taxon>
        <taxon>Metazoa</taxon>
        <taxon>Ecdysozoa</taxon>
        <taxon>Arthropoda</taxon>
        <taxon>Hexapoda</taxon>
        <taxon>Insecta</taxon>
        <taxon>Pterygota</taxon>
        <taxon>Neoptera</taxon>
        <taxon>Endopterygota</taxon>
        <taxon>Lepidoptera</taxon>
        <taxon>Glossata</taxon>
        <taxon>Ditrysia</taxon>
        <taxon>Yponomeutoidea</taxon>
        <taxon>Plutellidae</taxon>
        <taxon>Plutella</taxon>
    </lineage>
</organism>
<evidence type="ECO:0000313" key="5">
    <source>
        <dbReference type="Proteomes" id="UP000653454"/>
    </source>
</evidence>